<evidence type="ECO:0000313" key="1">
    <source>
        <dbReference type="EMBL" id="KAI8549475.1"/>
    </source>
</evidence>
<comment type="caution">
    <text evidence="1">The sequence shown here is derived from an EMBL/GenBank/DDBJ whole genome shotgun (WGS) entry which is preliminary data.</text>
</comment>
<name>A0ACC0N8G1_RHOML</name>
<dbReference type="EMBL" id="CM046393">
    <property type="protein sequence ID" value="KAI8549475.1"/>
    <property type="molecule type" value="Genomic_DNA"/>
</dbReference>
<gene>
    <name evidence="1" type="ORF">RHMOL_Rhmol06G0027400</name>
</gene>
<keyword evidence="2" id="KW-1185">Reference proteome</keyword>
<evidence type="ECO:0000313" key="2">
    <source>
        <dbReference type="Proteomes" id="UP001062846"/>
    </source>
</evidence>
<reference evidence="1" key="1">
    <citation type="submission" date="2022-02" db="EMBL/GenBank/DDBJ databases">
        <title>Plant Genome Project.</title>
        <authorList>
            <person name="Zhang R.-G."/>
        </authorList>
    </citation>
    <scope>NUCLEOTIDE SEQUENCE</scope>
    <source>
        <strain evidence="1">AT1</strain>
    </source>
</reference>
<protein>
    <submittedName>
        <fullName evidence="1">Uncharacterized protein</fullName>
    </submittedName>
</protein>
<organism evidence="1 2">
    <name type="scientific">Rhododendron molle</name>
    <name type="common">Chinese azalea</name>
    <name type="synonym">Azalea mollis</name>
    <dbReference type="NCBI Taxonomy" id="49168"/>
    <lineage>
        <taxon>Eukaryota</taxon>
        <taxon>Viridiplantae</taxon>
        <taxon>Streptophyta</taxon>
        <taxon>Embryophyta</taxon>
        <taxon>Tracheophyta</taxon>
        <taxon>Spermatophyta</taxon>
        <taxon>Magnoliopsida</taxon>
        <taxon>eudicotyledons</taxon>
        <taxon>Gunneridae</taxon>
        <taxon>Pentapetalae</taxon>
        <taxon>asterids</taxon>
        <taxon>Ericales</taxon>
        <taxon>Ericaceae</taxon>
        <taxon>Ericoideae</taxon>
        <taxon>Rhodoreae</taxon>
        <taxon>Rhododendron</taxon>
    </lineage>
</organism>
<dbReference type="Proteomes" id="UP001062846">
    <property type="component" value="Chromosome 6"/>
</dbReference>
<sequence length="463" mass="53347">MDTSYCNSDDDEEGTDGQILKQLKEQCKTKKRKALHSLCSSPKEDYTDRHPEEDECDLEEPISSWKSKISKNQRGKRKSAKKRSSSSPQTEVSVKSDEISTAEDSMQHSPCLPVRLCVKVEDPQTEYTECSDITSSSDDTSHLCAEQEICNVNPDLESAAKISFTEEESDSCTVNEVCFDHLEHVEPNYLLPPIGEETMDAENLRKPCQKSLVFHTSEDKEGHIVHPPLEESSLETNFLVNDHGSDTSNYVQNDEIRKLADRCLIKYDRHDQIVMHDMIRDMGREIVRQESLDPGKRSRLWYCDDILKVLRDGTGTEVVEGRLLNFNDPKDVLVNAKAFEKMNNLWLLHLDYVHLTTGYEHISRRLLWLSGKGFPLNCIPWNFSMEKLVALDLRYSSLKQVWNRNMVSYNKATNPICLLSKPAKKASTLARTHPRFWIRHFTVFRILFLCFRPVLLERKCLLT</sequence>
<accession>A0ACC0N8G1</accession>
<proteinExistence type="predicted"/>